<protein>
    <submittedName>
        <fullName evidence="4">Uncharacterized protein</fullName>
    </submittedName>
</protein>
<dbReference type="PANTHER" id="PTHR39084">
    <property type="entry name" value="MEMBRANE PROTEIN-RELATED"/>
    <property type="match status" value="1"/>
</dbReference>
<feature type="transmembrane region" description="Helical" evidence="1">
    <location>
        <begin position="311"/>
        <end position="329"/>
    </location>
</feature>
<dbReference type="Proteomes" id="UP000323671">
    <property type="component" value="Chromosome"/>
</dbReference>
<evidence type="ECO:0000256" key="1">
    <source>
        <dbReference type="SAM" id="Phobius"/>
    </source>
</evidence>
<keyword evidence="1" id="KW-0812">Transmembrane</keyword>
<name>A0A5C1E8D7_9RHOO</name>
<feature type="transmembrane region" description="Helical" evidence="1">
    <location>
        <begin position="40"/>
        <end position="58"/>
    </location>
</feature>
<feature type="transmembrane region" description="Helical" evidence="1">
    <location>
        <begin position="369"/>
        <end position="394"/>
    </location>
</feature>
<feature type="transmembrane region" description="Helical" evidence="1">
    <location>
        <begin position="336"/>
        <end position="357"/>
    </location>
</feature>
<feature type="transmembrane region" description="Helical" evidence="1">
    <location>
        <begin position="64"/>
        <end position="83"/>
    </location>
</feature>
<dbReference type="InterPro" id="IPR049177">
    <property type="entry name" value="MgtC_SapB_SrpB_YhiD_N"/>
</dbReference>
<feature type="domain" description="DUF4010" evidence="3">
    <location>
        <begin position="184"/>
        <end position="392"/>
    </location>
</feature>
<gene>
    <name evidence="4" type="ORF">OTERR_14180</name>
</gene>
<evidence type="ECO:0000313" key="4">
    <source>
        <dbReference type="EMBL" id="QEL64894.1"/>
    </source>
</evidence>
<keyword evidence="1" id="KW-0472">Membrane</keyword>
<feature type="transmembrane region" description="Helical" evidence="1">
    <location>
        <begin position="238"/>
        <end position="261"/>
    </location>
</feature>
<keyword evidence="5" id="KW-1185">Reference proteome</keyword>
<dbReference type="PANTHER" id="PTHR39084:SF1">
    <property type="entry name" value="DUF4010 DOMAIN-CONTAINING PROTEIN"/>
    <property type="match status" value="1"/>
</dbReference>
<organism evidence="4 5">
    <name type="scientific">Oryzomicrobium terrae</name>
    <dbReference type="NCBI Taxonomy" id="1735038"/>
    <lineage>
        <taxon>Bacteria</taxon>
        <taxon>Pseudomonadati</taxon>
        <taxon>Pseudomonadota</taxon>
        <taxon>Betaproteobacteria</taxon>
        <taxon>Rhodocyclales</taxon>
        <taxon>Rhodocyclaceae</taxon>
        <taxon>Oryzomicrobium</taxon>
    </lineage>
</organism>
<evidence type="ECO:0000313" key="5">
    <source>
        <dbReference type="Proteomes" id="UP000323671"/>
    </source>
</evidence>
<feature type="transmembrane region" description="Helical" evidence="1">
    <location>
        <begin position="146"/>
        <end position="164"/>
    </location>
</feature>
<feature type="transmembrane region" description="Helical" evidence="1">
    <location>
        <begin position="209"/>
        <end position="226"/>
    </location>
</feature>
<proteinExistence type="predicted"/>
<feature type="transmembrane region" description="Helical" evidence="1">
    <location>
        <begin position="179"/>
        <end position="197"/>
    </location>
</feature>
<accession>A0A5C1E8D7</accession>
<dbReference type="InterPro" id="IPR025105">
    <property type="entry name" value="DUF4010"/>
</dbReference>
<keyword evidence="1" id="KW-1133">Transmembrane helix</keyword>
<dbReference type="Pfam" id="PF13194">
    <property type="entry name" value="DUF4010"/>
    <property type="match status" value="1"/>
</dbReference>
<dbReference type="AlphaFoldDB" id="A0A5C1E8D7"/>
<dbReference type="RefSeq" id="WP_246154387.1">
    <property type="nucleotide sequence ID" value="NZ_CP022579.1"/>
</dbReference>
<dbReference type="KEGG" id="otr:OTERR_14180"/>
<evidence type="ECO:0000259" key="3">
    <source>
        <dbReference type="Pfam" id="PF13194"/>
    </source>
</evidence>
<feature type="domain" description="MgtC/SapB/SrpB/YhiD N-terminal" evidence="2">
    <location>
        <begin position="17"/>
        <end position="136"/>
    </location>
</feature>
<reference evidence="4 5" key="1">
    <citation type="submission" date="2017-07" db="EMBL/GenBank/DDBJ databases">
        <title>Complete genome sequence of Oryzomicrobium terrae TPP412.</title>
        <authorList>
            <person name="Chiu L.-W."/>
            <person name="Lo K.-J."/>
            <person name="Tsai Y.-M."/>
            <person name="Lin S.-S."/>
            <person name="Kuo C.-H."/>
            <person name="Liu C.-T."/>
        </authorList>
    </citation>
    <scope>NUCLEOTIDE SEQUENCE [LARGE SCALE GENOMIC DNA]</scope>
    <source>
        <strain evidence="4 5">TPP412</strain>
    </source>
</reference>
<evidence type="ECO:0000259" key="2">
    <source>
        <dbReference type="Pfam" id="PF02308"/>
    </source>
</evidence>
<feature type="transmembrane region" description="Helical" evidence="1">
    <location>
        <begin position="12"/>
        <end position="28"/>
    </location>
</feature>
<feature type="transmembrane region" description="Helical" evidence="1">
    <location>
        <begin position="90"/>
        <end position="110"/>
    </location>
</feature>
<dbReference type="EMBL" id="CP022579">
    <property type="protein sequence ID" value="QEL64894.1"/>
    <property type="molecule type" value="Genomic_DNA"/>
</dbReference>
<sequence>MTTLLTNVGLEFAQGFLTALGLGLLMGLERERRTTSRAGLRTFGLTALLGAVCALLASHFDAPWLIGAGLLAVAAMMIASYSVRPDPNDPGTTSVVALLLAFGFGAMAWYDEFRSQAVMLAIVSTVLLYFKAQLKRLTSKLTERDIISILQFAVLSLVILPILPDQGFGPYQAINPYQVWWMVVLISGVSLAGYGALRVAGQRHGAPLLGVLGGLVSSTATTLVYARHSRETPTLNRLALVVILTANLVVLVRLSTLTAVVQPGLLRDLLPQMLGGALAGLVVAVLMWRHMGRQDDLPELELRNPTEIRTALTFGAIYAVVLFLSAWLADIAGSRGLYLVALASGLTDVDAITLSSLRLYSLDRVTAHQAVTAVGLAVLANLGFKLAVVTVVAGRQLAQRVALGFSAVAIGGLGGWWLGTASWIAG</sequence>
<feature type="transmembrane region" description="Helical" evidence="1">
    <location>
        <begin position="401"/>
        <end position="425"/>
    </location>
</feature>
<feature type="transmembrane region" description="Helical" evidence="1">
    <location>
        <begin position="116"/>
        <end position="134"/>
    </location>
</feature>
<feature type="transmembrane region" description="Helical" evidence="1">
    <location>
        <begin position="273"/>
        <end position="291"/>
    </location>
</feature>
<dbReference type="Pfam" id="PF02308">
    <property type="entry name" value="MgtC"/>
    <property type="match status" value="1"/>
</dbReference>